<comment type="similarity">
    <text evidence="4">Belongs to the GST superfamily.</text>
</comment>
<comment type="catalytic activity">
    <reaction evidence="3">
        <text>RX + glutathione = an S-substituted glutathione + a halide anion + H(+)</text>
        <dbReference type="Rhea" id="RHEA:16437"/>
        <dbReference type="ChEBI" id="CHEBI:15378"/>
        <dbReference type="ChEBI" id="CHEBI:16042"/>
        <dbReference type="ChEBI" id="CHEBI:17792"/>
        <dbReference type="ChEBI" id="CHEBI:57925"/>
        <dbReference type="ChEBI" id="CHEBI:90779"/>
        <dbReference type="EC" id="2.5.1.18"/>
    </reaction>
</comment>
<dbReference type="PROSITE" id="PS50404">
    <property type="entry name" value="GST_NTER"/>
    <property type="match status" value="1"/>
</dbReference>
<dbReference type="EC" id="2.5.1.18" evidence="1"/>
<keyword evidence="2" id="KW-0808">Transferase</keyword>
<dbReference type="PANTHER" id="PTHR43900">
    <property type="entry name" value="GLUTATHIONE S-TRANSFERASE RHO"/>
    <property type="match status" value="1"/>
</dbReference>
<evidence type="ECO:0000256" key="1">
    <source>
        <dbReference type="ARBA" id="ARBA00012452"/>
    </source>
</evidence>
<evidence type="ECO:0000256" key="2">
    <source>
        <dbReference type="ARBA" id="ARBA00022679"/>
    </source>
</evidence>
<dbReference type="SUPFAM" id="SSF47616">
    <property type="entry name" value="GST C-terminal domain-like"/>
    <property type="match status" value="1"/>
</dbReference>
<dbReference type="GO" id="GO:0006749">
    <property type="term" value="P:glutathione metabolic process"/>
    <property type="evidence" value="ECO:0007669"/>
    <property type="project" value="TreeGrafter"/>
</dbReference>
<dbReference type="Pfam" id="PF02798">
    <property type="entry name" value="GST_N"/>
    <property type="match status" value="1"/>
</dbReference>
<dbReference type="Pfam" id="PF00043">
    <property type="entry name" value="GST_C"/>
    <property type="match status" value="1"/>
</dbReference>
<keyword evidence="8" id="KW-1185">Reference proteome</keyword>
<feature type="domain" description="GST N-terminal" evidence="5">
    <location>
        <begin position="1"/>
        <end position="82"/>
    </location>
</feature>
<dbReference type="GO" id="GO:0004364">
    <property type="term" value="F:glutathione transferase activity"/>
    <property type="evidence" value="ECO:0007669"/>
    <property type="project" value="UniProtKB-EC"/>
</dbReference>
<dbReference type="CDD" id="cd03053">
    <property type="entry name" value="GST_N_Phi"/>
    <property type="match status" value="1"/>
</dbReference>
<dbReference type="SUPFAM" id="SSF52833">
    <property type="entry name" value="Thioredoxin-like"/>
    <property type="match status" value="1"/>
</dbReference>
<dbReference type="InterPro" id="IPR010987">
    <property type="entry name" value="Glutathione-S-Trfase_C-like"/>
</dbReference>
<dbReference type="SFLD" id="SFLDG00358">
    <property type="entry name" value="Main_(cytGST)"/>
    <property type="match status" value="1"/>
</dbReference>
<dbReference type="InterPro" id="IPR040079">
    <property type="entry name" value="Glutathione_S-Trfase"/>
</dbReference>
<protein>
    <recommendedName>
        <fullName evidence="1">glutathione transferase</fullName>
        <ecNumber evidence="1">2.5.1.18</ecNumber>
    </recommendedName>
</protein>
<feature type="domain" description="GST C-terminal" evidence="6">
    <location>
        <begin position="93"/>
        <end position="220"/>
    </location>
</feature>
<dbReference type="FunFam" id="3.40.30.10:FF:000016">
    <property type="entry name" value="Glutathione S-transferase F2"/>
    <property type="match status" value="1"/>
</dbReference>
<dbReference type="PROSITE" id="PS50405">
    <property type="entry name" value="GST_CTER"/>
    <property type="match status" value="1"/>
</dbReference>
<dbReference type="InterPro" id="IPR004045">
    <property type="entry name" value="Glutathione_S-Trfase_N"/>
</dbReference>
<dbReference type="InterPro" id="IPR036249">
    <property type="entry name" value="Thioredoxin-like_sf"/>
</dbReference>
<dbReference type="Proteomes" id="UP000292702">
    <property type="component" value="Unassembled WGS sequence"/>
</dbReference>
<dbReference type="GO" id="GO:0005737">
    <property type="term" value="C:cytoplasm"/>
    <property type="evidence" value="ECO:0007669"/>
    <property type="project" value="TreeGrafter"/>
</dbReference>
<dbReference type="SFLD" id="SFLDG01154">
    <property type="entry name" value="Main.5:_Phi-like"/>
    <property type="match status" value="1"/>
</dbReference>
<dbReference type="PANTHER" id="PTHR43900:SF3">
    <property type="entry name" value="GLUTATHIONE S-TRANSFERASE RHO"/>
    <property type="match status" value="1"/>
</dbReference>
<dbReference type="Gene3D" id="3.40.30.10">
    <property type="entry name" value="Glutaredoxin"/>
    <property type="match status" value="1"/>
</dbReference>
<reference evidence="7 8" key="1">
    <citation type="submission" date="2018-11" db="EMBL/GenBank/DDBJ databases">
        <title>Genome assembly of Steccherinum ochraceum LE-BIN_3174, the white-rot fungus of the Steccherinaceae family (The Residual Polyporoid clade, Polyporales, Basidiomycota).</title>
        <authorList>
            <person name="Fedorova T.V."/>
            <person name="Glazunova O.A."/>
            <person name="Landesman E.O."/>
            <person name="Moiseenko K.V."/>
            <person name="Psurtseva N.V."/>
            <person name="Savinova O.S."/>
            <person name="Shakhova N.V."/>
            <person name="Tyazhelova T.V."/>
            <person name="Vasina D.V."/>
        </authorList>
    </citation>
    <scope>NUCLEOTIDE SEQUENCE [LARGE SCALE GENOMIC DNA]</scope>
    <source>
        <strain evidence="7 8">LE-BIN_3174</strain>
    </source>
</reference>
<dbReference type="AlphaFoldDB" id="A0A4R0RHW5"/>
<dbReference type="SFLD" id="SFLDS00019">
    <property type="entry name" value="Glutathione_Transferase_(cytos"/>
    <property type="match status" value="1"/>
</dbReference>
<dbReference type="InterPro" id="IPR036282">
    <property type="entry name" value="Glutathione-S-Trfase_C_sf"/>
</dbReference>
<dbReference type="OrthoDB" id="249703at2759"/>
<dbReference type="InterPro" id="IPR004046">
    <property type="entry name" value="GST_C"/>
</dbReference>
<dbReference type="STRING" id="92696.A0A4R0RHW5"/>
<gene>
    <name evidence="7" type="ORF">EIP91_011752</name>
</gene>
<evidence type="ECO:0000259" key="5">
    <source>
        <dbReference type="PROSITE" id="PS50404"/>
    </source>
</evidence>
<comment type="caution">
    <text evidence="7">The sequence shown here is derived from an EMBL/GenBank/DDBJ whole genome shotgun (WGS) entry which is preliminary data.</text>
</comment>
<sequence>MVLKLYGHPLSTCTVRPALVLKELNVPFEVITLDVANHAHKAPDYLKIQPFGQIPYLDDDGFILYESRAISRYVAAKYRTSAGSALLPDVYTETQKYAKFEQAASVEAWNFDFYAANAAAEYIFKPKHGGVTDEARGKELLEGLGRTLDVYDGILASQKYLAGDDITLADLFHIGYGNILQNAKFIDLEDAKRPNVARWWKDITSRPSWQAFKDGAKSTA</sequence>
<dbReference type="GO" id="GO:0043295">
    <property type="term" value="F:glutathione binding"/>
    <property type="evidence" value="ECO:0007669"/>
    <property type="project" value="TreeGrafter"/>
</dbReference>
<dbReference type="EMBL" id="RWJN01000080">
    <property type="protein sequence ID" value="TCD67951.1"/>
    <property type="molecule type" value="Genomic_DNA"/>
</dbReference>
<evidence type="ECO:0000256" key="3">
    <source>
        <dbReference type="ARBA" id="ARBA00047960"/>
    </source>
</evidence>
<dbReference type="Gene3D" id="1.20.1050.10">
    <property type="match status" value="1"/>
</dbReference>
<evidence type="ECO:0000313" key="7">
    <source>
        <dbReference type="EMBL" id="TCD67951.1"/>
    </source>
</evidence>
<proteinExistence type="inferred from homology"/>
<name>A0A4R0RHW5_9APHY</name>
<evidence type="ECO:0000259" key="6">
    <source>
        <dbReference type="PROSITE" id="PS50405"/>
    </source>
</evidence>
<evidence type="ECO:0000256" key="4">
    <source>
        <dbReference type="RuleBase" id="RU003494"/>
    </source>
</evidence>
<evidence type="ECO:0000313" key="8">
    <source>
        <dbReference type="Proteomes" id="UP000292702"/>
    </source>
</evidence>
<organism evidence="7 8">
    <name type="scientific">Steccherinum ochraceum</name>
    <dbReference type="NCBI Taxonomy" id="92696"/>
    <lineage>
        <taxon>Eukaryota</taxon>
        <taxon>Fungi</taxon>
        <taxon>Dikarya</taxon>
        <taxon>Basidiomycota</taxon>
        <taxon>Agaricomycotina</taxon>
        <taxon>Agaricomycetes</taxon>
        <taxon>Polyporales</taxon>
        <taxon>Steccherinaceae</taxon>
        <taxon>Steccherinum</taxon>
    </lineage>
</organism>
<accession>A0A4R0RHW5</accession>